<dbReference type="PROSITE" id="PS50943">
    <property type="entry name" value="HTH_CROC1"/>
    <property type="match status" value="1"/>
</dbReference>
<gene>
    <name evidence="2" type="ORF">GO816_10140</name>
</gene>
<feature type="domain" description="HTH cro/C1-type" evidence="1">
    <location>
        <begin position="18"/>
        <end position="72"/>
    </location>
</feature>
<evidence type="ECO:0000313" key="2">
    <source>
        <dbReference type="EMBL" id="MVN91483.1"/>
    </source>
</evidence>
<dbReference type="SMART" id="SM00530">
    <property type="entry name" value="HTH_XRE"/>
    <property type="match status" value="1"/>
</dbReference>
<dbReference type="OrthoDB" id="680346at2"/>
<dbReference type="Pfam" id="PF13443">
    <property type="entry name" value="HTH_26"/>
    <property type="match status" value="1"/>
</dbReference>
<dbReference type="SUPFAM" id="SSF47413">
    <property type="entry name" value="lambda repressor-like DNA-binding domains"/>
    <property type="match status" value="1"/>
</dbReference>
<protein>
    <submittedName>
        <fullName evidence="2">Helix-turn-helix domain-containing protein</fullName>
    </submittedName>
</protein>
<dbReference type="Proteomes" id="UP000434850">
    <property type="component" value="Unassembled WGS sequence"/>
</dbReference>
<dbReference type="AlphaFoldDB" id="A0A6I4IQD2"/>
<accession>A0A6I4IQD2</accession>
<evidence type="ECO:0000259" key="1">
    <source>
        <dbReference type="PROSITE" id="PS50943"/>
    </source>
</evidence>
<reference evidence="2 3" key="1">
    <citation type="submission" date="2019-12" db="EMBL/GenBank/DDBJ databases">
        <title>Mucilaginibacter sp. HME9299 genome sequencing and assembly.</title>
        <authorList>
            <person name="Kang H."/>
            <person name="Kim H."/>
            <person name="Joh K."/>
        </authorList>
    </citation>
    <scope>NUCLEOTIDE SEQUENCE [LARGE SCALE GENOMIC DNA]</scope>
    <source>
        <strain evidence="2 3">HME9299</strain>
    </source>
</reference>
<dbReference type="CDD" id="cd00093">
    <property type="entry name" value="HTH_XRE"/>
    <property type="match status" value="1"/>
</dbReference>
<sequence length="92" mass="10910">MAKQYRNQEFIDQIIKRIEEIRLHKGIVQEDIVERTGFTQKQVWLMLTGKSNFAISHLEALAHALEVHPKELMDFNFDQVKHPPTRKERKGK</sequence>
<evidence type="ECO:0000313" key="3">
    <source>
        <dbReference type="Proteomes" id="UP000434850"/>
    </source>
</evidence>
<proteinExistence type="predicted"/>
<dbReference type="InterPro" id="IPR010982">
    <property type="entry name" value="Lambda_DNA-bd_dom_sf"/>
</dbReference>
<dbReference type="EMBL" id="WQLA01000003">
    <property type="protein sequence ID" value="MVN91483.1"/>
    <property type="molecule type" value="Genomic_DNA"/>
</dbReference>
<organism evidence="2 3">
    <name type="scientific">Mucilaginibacter aquatilis</name>
    <dbReference type="NCBI Taxonomy" id="1517760"/>
    <lineage>
        <taxon>Bacteria</taxon>
        <taxon>Pseudomonadati</taxon>
        <taxon>Bacteroidota</taxon>
        <taxon>Sphingobacteriia</taxon>
        <taxon>Sphingobacteriales</taxon>
        <taxon>Sphingobacteriaceae</taxon>
        <taxon>Mucilaginibacter</taxon>
    </lineage>
</organism>
<dbReference type="GO" id="GO:0003677">
    <property type="term" value="F:DNA binding"/>
    <property type="evidence" value="ECO:0007669"/>
    <property type="project" value="InterPro"/>
</dbReference>
<dbReference type="RefSeq" id="WP_157541733.1">
    <property type="nucleotide sequence ID" value="NZ_WQLA01000003.1"/>
</dbReference>
<comment type="caution">
    <text evidence="2">The sequence shown here is derived from an EMBL/GenBank/DDBJ whole genome shotgun (WGS) entry which is preliminary data.</text>
</comment>
<dbReference type="InterPro" id="IPR001387">
    <property type="entry name" value="Cro/C1-type_HTH"/>
</dbReference>
<keyword evidence="3" id="KW-1185">Reference proteome</keyword>
<name>A0A6I4IQD2_9SPHI</name>
<dbReference type="Gene3D" id="1.10.260.40">
    <property type="entry name" value="lambda repressor-like DNA-binding domains"/>
    <property type="match status" value="1"/>
</dbReference>